<dbReference type="InterPro" id="IPR001638">
    <property type="entry name" value="Solute-binding_3/MltF_N"/>
</dbReference>
<feature type="chain" id="PRO_5007816757" evidence="2">
    <location>
        <begin position="26"/>
        <end position="266"/>
    </location>
</feature>
<dbReference type="KEGG" id="ahu:A6A40_06985"/>
<keyword evidence="1 2" id="KW-0732">Signal</keyword>
<keyword evidence="5" id="KW-1185">Reference proteome</keyword>
<dbReference type="AlphaFoldDB" id="A0A160JFK3"/>
<feature type="signal peptide" evidence="2">
    <location>
        <begin position="1"/>
        <end position="25"/>
    </location>
</feature>
<dbReference type="STRING" id="1226968.A6A40_06985"/>
<evidence type="ECO:0000313" key="4">
    <source>
        <dbReference type="EMBL" id="ANC91669.1"/>
    </source>
</evidence>
<dbReference type="SUPFAM" id="SSF53850">
    <property type="entry name" value="Periplasmic binding protein-like II"/>
    <property type="match status" value="1"/>
</dbReference>
<organism evidence="4 5">
    <name type="scientific">Azospirillum humicireducens</name>
    <dbReference type="NCBI Taxonomy" id="1226968"/>
    <lineage>
        <taxon>Bacteria</taxon>
        <taxon>Pseudomonadati</taxon>
        <taxon>Pseudomonadota</taxon>
        <taxon>Alphaproteobacteria</taxon>
        <taxon>Rhodospirillales</taxon>
        <taxon>Azospirillaceae</taxon>
        <taxon>Azospirillum</taxon>
    </lineage>
</organism>
<dbReference type="OrthoDB" id="8747607at2"/>
<evidence type="ECO:0000256" key="2">
    <source>
        <dbReference type="SAM" id="SignalP"/>
    </source>
</evidence>
<dbReference type="SMART" id="SM00062">
    <property type="entry name" value="PBPb"/>
    <property type="match status" value="1"/>
</dbReference>
<evidence type="ECO:0000259" key="3">
    <source>
        <dbReference type="SMART" id="SM00062"/>
    </source>
</evidence>
<dbReference type="InterPro" id="IPR006311">
    <property type="entry name" value="TAT_signal"/>
</dbReference>
<dbReference type="Proteomes" id="UP000077405">
    <property type="component" value="Chromosome"/>
</dbReference>
<protein>
    <submittedName>
        <fullName evidence="4">ABC transporter</fullName>
    </submittedName>
</protein>
<gene>
    <name evidence="4" type="ORF">A6A40_06985</name>
</gene>
<dbReference type="PROSITE" id="PS51318">
    <property type="entry name" value="TAT"/>
    <property type="match status" value="1"/>
</dbReference>
<proteinExistence type="predicted"/>
<dbReference type="PANTHER" id="PTHR35936">
    <property type="entry name" value="MEMBRANE-BOUND LYTIC MUREIN TRANSGLYCOSYLASE F"/>
    <property type="match status" value="1"/>
</dbReference>
<evidence type="ECO:0000256" key="1">
    <source>
        <dbReference type="ARBA" id="ARBA00022729"/>
    </source>
</evidence>
<evidence type="ECO:0000313" key="5">
    <source>
        <dbReference type="Proteomes" id="UP000077405"/>
    </source>
</evidence>
<dbReference type="Pfam" id="PF12974">
    <property type="entry name" value="Phosphonate-bd"/>
    <property type="match status" value="1"/>
</dbReference>
<name>A0A160JFK3_9PROT</name>
<dbReference type="Gene3D" id="3.40.190.10">
    <property type="entry name" value="Periplasmic binding protein-like II"/>
    <property type="match status" value="2"/>
</dbReference>
<reference evidence="4 5" key="1">
    <citation type="journal article" date="2013" name="Int. J. Syst. Evol. Microbiol.">
        <title>Azospirillum humicireducens sp. nov., a nitrogen-fixing bacterium isolated from a microbial fuel cell.</title>
        <authorList>
            <person name="Zhou S."/>
            <person name="Han L."/>
            <person name="Wang Y."/>
            <person name="Yang G."/>
            <person name="Zhuang L."/>
            <person name="Hu P."/>
        </authorList>
    </citation>
    <scope>NUCLEOTIDE SEQUENCE [LARGE SCALE GENOMIC DNA]</scope>
    <source>
        <strain evidence="4 5">SgZ-5</strain>
    </source>
</reference>
<dbReference type="EMBL" id="CP015285">
    <property type="protein sequence ID" value="ANC91669.1"/>
    <property type="molecule type" value="Genomic_DNA"/>
</dbReference>
<sequence>MTGPLSRRTILQTALPLLSCLPLLAGRPAEAYAASSGDSAVIRVGAYEFPPYVDETGAGVTRELLNLFNATQSERRFEMVRTAPQRRYDDLEQGRFDMIAFECRNWGWEGRAVEASRPFLRDAEVFIARAAPGIDQSYFDDLSGKSILGRLGFHYAFAGFEADPKILEQRFRTRVTVTHEGNVRSVVAGRADLAIVTRSFLSRFLQREPELARQLVVSQRSDQIYEHTLLTRRDGPVTIAWLDTLLDRLAADGQLETLWRRSGILS</sequence>
<feature type="domain" description="Solute-binding protein family 3/N-terminal" evidence="3">
    <location>
        <begin position="41"/>
        <end position="263"/>
    </location>
</feature>
<dbReference type="RefSeq" id="WP_063634762.1">
    <property type="nucleotide sequence ID" value="NZ_CP015285.1"/>
</dbReference>
<accession>A0A160JFK3</accession>
<dbReference type="PANTHER" id="PTHR35936:SF25">
    <property type="entry name" value="ABC TRANSPORTER SUBSTRATE-BINDING PROTEIN"/>
    <property type="match status" value="1"/>
</dbReference>